<dbReference type="AlphaFoldDB" id="A0A127FDU1"/>
<evidence type="ECO:0000313" key="1">
    <source>
        <dbReference type="EMBL" id="AMN47881.1"/>
    </source>
</evidence>
<reference evidence="1 2" key="1">
    <citation type="submission" date="2015-06" db="EMBL/GenBank/DDBJ databases">
        <title>A Comprehensive Approach to Explore the Metabolic and Phylogenetic Diversity of Bacterial Steroid Degradation in the Environment: Testosterone as an Example.</title>
        <authorList>
            <person name="Yang F.-C."/>
            <person name="Chen Y.-L."/>
            <person name="Yu C.-P."/>
            <person name="Tang S.-L."/>
            <person name="Wang P.-H."/>
            <person name="Ismail W."/>
            <person name="Wang C.-H."/>
            <person name="Yang C.-Y."/>
            <person name="Chiang Y.-R."/>
        </authorList>
    </citation>
    <scope>NUCLEOTIDE SEQUENCE [LARGE SCALE GENOMIC DNA]</scope>
    <source>
        <strain evidence="1 2">DSM 18526</strain>
    </source>
</reference>
<dbReference type="EMBL" id="CP011971">
    <property type="protein sequence ID" value="AMN47881.1"/>
    <property type="molecule type" value="Genomic_DNA"/>
</dbReference>
<sequence length="131" mass="13604">MADEQTLDPQMDAGALYQEDTFTDRKVGTIRRLTPVKSDGSVDADRPVLFLGQAEIMTNMGPVPISFEIPGATLDAAVAGFAGAAAAGIERTVQQIQELRRQQASQLVVPQGGMPNLGAGGLGGGGKIQIP</sequence>
<keyword evidence="2" id="KW-1185">Reference proteome</keyword>
<dbReference type="RefSeq" id="WP_066923372.1">
    <property type="nucleotide sequence ID" value="NZ_CP011971.1"/>
</dbReference>
<organism evidence="1 2">
    <name type="scientific">Steroidobacter denitrificans</name>
    <dbReference type="NCBI Taxonomy" id="465721"/>
    <lineage>
        <taxon>Bacteria</taxon>
        <taxon>Pseudomonadati</taxon>
        <taxon>Pseudomonadota</taxon>
        <taxon>Gammaproteobacteria</taxon>
        <taxon>Steroidobacterales</taxon>
        <taxon>Steroidobacteraceae</taxon>
        <taxon>Steroidobacter</taxon>
    </lineage>
</organism>
<accession>A0A127FDU1</accession>
<proteinExistence type="predicted"/>
<dbReference type="Proteomes" id="UP000070250">
    <property type="component" value="Chromosome"/>
</dbReference>
<dbReference type="KEGG" id="sdf:ACG33_12380"/>
<name>A0A127FDU1_STEDE</name>
<dbReference type="OrthoDB" id="9792397at2"/>
<evidence type="ECO:0008006" key="3">
    <source>
        <dbReference type="Google" id="ProtNLM"/>
    </source>
</evidence>
<gene>
    <name evidence="1" type="ORF">ACG33_12380</name>
</gene>
<protein>
    <recommendedName>
        <fullName evidence="3">Cytoplasmic protein</fullName>
    </recommendedName>
</protein>
<evidence type="ECO:0000313" key="2">
    <source>
        <dbReference type="Proteomes" id="UP000070250"/>
    </source>
</evidence>